<protein>
    <submittedName>
        <fullName evidence="1">Uncharacterized protein</fullName>
    </submittedName>
</protein>
<reference evidence="2" key="1">
    <citation type="journal article" date="2014" name="Genome Biol.">
        <title>Genome analysis of a major urban malaria vector mosquito, Anopheles stephensi.</title>
        <authorList>
            <person name="Jiang X."/>
            <person name="Peery A."/>
            <person name="Hall A.B."/>
            <person name="Sharma A."/>
            <person name="Chen X.G."/>
            <person name="Waterhouse R.M."/>
            <person name="Komissarov A."/>
            <person name="Riehle M.M."/>
            <person name="Shouche Y."/>
            <person name="Sharakhova M.V."/>
            <person name="Lawson D."/>
            <person name="Pakpour N."/>
            <person name="Arensburger P."/>
            <person name="Davidson V.L."/>
            <person name="Eiglmeier K."/>
            <person name="Emrich S."/>
            <person name="George P."/>
            <person name="Kennedy R.C."/>
            <person name="Mane S.P."/>
            <person name="Maslen G."/>
            <person name="Oringanje C."/>
            <person name="Qi Y."/>
            <person name="Settlage R."/>
            <person name="Tojo M."/>
            <person name="Tubio J.M."/>
            <person name="Unger M.F."/>
            <person name="Wang B."/>
            <person name="Vernick K.D."/>
            <person name="Ribeiro J.M."/>
            <person name="James A.A."/>
            <person name="Michel K."/>
            <person name="Riehle M.A."/>
            <person name="Luckhart S."/>
            <person name="Sharakhov I.V."/>
            <person name="Tu Z."/>
        </authorList>
    </citation>
    <scope>NUCLEOTIDE SEQUENCE [LARGE SCALE GENOMIC DNA]</scope>
    <source>
        <strain evidence="2">Indian</strain>
    </source>
</reference>
<name>A0A182XVH5_ANOST</name>
<proteinExistence type="predicted"/>
<evidence type="ECO:0000313" key="1">
    <source>
        <dbReference type="EnsemblMetazoa" id="ASTEI00211-PA"/>
    </source>
</evidence>
<dbReference type="EnsemblMetazoa" id="ASTEI00211-RA">
    <property type="protein sequence ID" value="ASTEI00211-PA"/>
    <property type="gene ID" value="ASTEI00211"/>
</dbReference>
<dbReference type="PROSITE" id="PS51257">
    <property type="entry name" value="PROKAR_LIPOPROTEIN"/>
    <property type="match status" value="1"/>
</dbReference>
<dbReference type="AlphaFoldDB" id="A0A182XVH5"/>
<sequence>MKPNQRVAFLLGHAILFAVVGCVAPVEDPLAQLLDSVSPGLGVIGGQKVSGPISIRDSIVGDIISISVNVNSTIRTNVSVQLLQTVVCALNEYGDLVNVNVNVTANIQNEINQDYMNVLALLLSSTGDVDLFRKLSKANEETSPTTVSSASVGKDVPSQQHETVNIEEALKKLFPKLASKQ</sequence>
<reference evidence="1" key="2">
    <citation type="submission" date="2020-05" db="UniProtKB">
        <authorList>
            <consortium name="EnsemblMetazoa"/>
        </authorList>
    </citation>
    <scope>IDENTIFICATION</scope>
    <source>
        <strain evidence="1">Indian</strain>
    </source>
</reference>
<dbReference type="VEuPathDB" id="VectorBase:ASTEI00211"/>
<evidence type="ECO:0000313" key="2">
    <source>
        <dbReference type="Proteomes" id="UP000076408"/>
    </source>
</evidence>
<keyword evidence="2" id="KW-1185">Reference proteome</keyword>
<organism evidence="1 2">
    <name type="scientific">Anopheles stephensi</name>
    <name type="common">Indo-Pakistan malaria mosquito</name>
    <dbReference type="NCBI Taxonomy" id="30069"/>
    <lineage>
        <taxon>Eukaryota</taxon>
        <taxon>Metazoa</taxon>
        <taxon>Ecdysozoa</taxon>
        <taxon>Arthropoda</taxon>
        <taxon>Hexapoda</taxon>
        <taxon>Insecta</taxon>
        <taxon>Pterygota</taxon>
        <taxon>Neoptera</taxon>
        <taxon>Endopterygota</taxon>
        <taxon>Diptera</taxon>
        <taxon>Nematocera</taxon>
        <taxon>Culicoidea</taxon>
        <taxon>Culicidae</taxon>
        <taxon>Anophelinae</taxon>
        <taxon>Anopheles</taxon>
    </lineage>
</organism>
<dbReference type="Proteomes" id="UP000076408">
    <property type="component" value="Unassembled WGS sequence"/>
</dbReference>
<dbReference type="VEuPathDB" id="VectorBase:ASTE001451"/>
<accession>A0A182XVH5</accession>